<dbReference type="InParanoid" id="F1Z5L3"/>
<reference evidence="1" key="1">
    <citation type="journal article" date="2012" name="J. Bacteriol.">
        <title>Draft Genome Sequence of Novosphingobium nitrogenifigens Y88T.</title>
        <authorList>
            <person name="Strabala T.J."/>
            <person name="Macdonald L."/>
            <person name="Liu V."/>
            <person name="Smit A.M."/>
        </authorList>
    </citation>
    <scope>NUCLEOTIDE SEQUENCE [LARGE SCALE GENOMIC DNA]</scope>
    <source>
        <strain evidence="1">DSM 19370</strain>
    </source>
</reference>
<dbReference type="HOGENOM" id="CLU_1633678_0_0_5"/>
<organism evidence="1 2">
    <name type="scientific">Novosphingobium nitrogenifigens DSM 19370</name>
    <dbReference type="NCBI Taxonomy" id="983920"/>
    <lineage>
        <taxon>Bacteria</taxon>
        <taxon>Pseudomonadati</taxon>
        <taxon>Pseudomonadota</taxon>
        <taxon>Alphaproteobacteria</taxon>
        <taxon>Sphingomonadales</taxon>
        <taxon>Sphingomonadaceae</taxon>
        <taxon>Novosphingobium</taxon>
    </lineage>
</organism>
<accession>F1Z5L3</accession>
<evidence type="ECO:0000313" key="1">
    <source>
        <dbReference type="EMBL" id="EGD60123.1"/>
    </source>
</evidence>
<dbReference type="PROSITE" id="PS51257">
    <property type="entry name" value="PROKAR_LIPOPROTEIN"/>
    <property type="match status" value="1"/>
</dbReference>
<comment type="caution">
    <text evidence="1">The sequence shown here is derived from an EMBL/GenBank/DDBJ whole genome shotgun (WGS) entry which is preliminary data.</text>
</comment>
<dbReference type="RefSeq" id="WP_008069111.1">
    <property type="nucleotide sequence ID" value="NZ_AQWK01000005.1"/>
</dbReference>
<name>F1Z5L3_9SPHN</name>
<evidence type="ECO:0008006" key="3">
    <source>
        <dbReference type="Google" id="ProtNLM"/>
    </source>
</evidence>
<gene>
    <name evidence="1" type="ORF">Y88_1997</name>
</gene>
<dbReference type="AlphaFoldDB" id="F1Z5L3"/>
<protein>
    <recommendedName>
        <fullName evidence="3">Lipoprotein</fullName>
    </recommendedName>
</protein>
<sequence>MEMIRAVRLGIGSLALVIGGCHSSAPSDSSGKTDLMQGAAGVSTIKTDGGSISAASGATVQDVALPAYAPRYPGAVVVSVIGTQDDKGKGRMVRLDTPADGATVLSFYRDALGRHGANIAMDIRLPTGGMLGGKVDGKSVSVIVDSKSGKTAIVISLSDAAG</sequence>
<dbReference type="Proteomes" id="UP000004728">
    <property type="component" value="Unassembled WGS sequence"/>
</dbReference>
<dbReference type="EMBL" id="AEWJ01000023">
    <property type="protein sequence ID" value="EGD60123.1"/>
    <property type="molecule type" value="Genomic_DNA"/>
</dbReference>
<keyword evidence="2" id="KW-1185">Reference proteome</keyword>
<proteinExistence type="predicted"/>
<evidence type="ECO:0000313" key="2">
    <source>
        <dbReference type="Proteomes" id="UP000004728"/>
    </source>
</evidence>